<reference evidence="1 2" key="1">
    <citation type="journal article" date="2022" name="Plant J.">
        <title>Chromosome-level genome of Camellia lanceoleosa provides a valuable resource for understanding genome evolution and self-incompatibility.</title>
        <authorList>
            <person name="Gong W."/>
            <person name="Xiao S."/>
            <person name="Wang L."/>
            <person name="Liao Z."/>
            <person name="Chang Y."/>
            <person name="Mo W."/>
            <person name="Hu G."/>
            <person name="Li W."/>
            <person name="Zhao G."/>
            <person name="Zhu H."/>
            <person name="Hu X."/>
            <person name="Ji K."/>
            <person name="Xiang X."/>
            <person name="Song Q."/>
            <person name="Yuan D."/>
            <person name="Jin S."/>
            <person name="Zhang L."/>
        </authorList>
    </citation>
    <scope>NUCLEOTIDE SEQUENCE [LARGE SCALE GENOMIC DNA]</scope>
    <source>
        <strain evidence="1">SQ_2022a</strain>
    </source>
</reference>
<protein>
    <submittedName>
        <fullName evidence="1">Potassium transporter 6</fullName>
    </submittedName>
</protein>
<proteinExistence type="predicted"/>
<dbReference type="EMBL" id="CM045767">
    <property type="protein sequence ID" value="KAI7998326.1"/>
    <property type="molecule type" value="Genomic_DNA"/>
</dbReference>
<evidence type="ECO:0000313" key="1">
    <source>
        <dbReference type="EMBL" id="KAI7998326.1"/>
    </source>
</evidence>
<keyword evidence="2" id="KW-1185">Reference proteome</keyword>
<organism evidence="1 2">
    <name type="scientific">Camellia lanceoleosa</name>
    <dbReference type="NCBI Taxonomy" id="1840588"/>
    <lineage>
        <taxon>Eukaryota</taxon>
        <taxon>Viridiplantae</taxon>
        <taxon>Streptophyta</taxon>
        <taxon>Embryophyta</taxon>
        <taxon>Tracheophyta</taxon>
        <taxon>Spermatophyta</taxon>
        <taxon>Magnoliopsida</taxon>
        <taxon>eudicotyledons</taxon>
        <taxon>Gunneridae</taxon>
        <taxon>Pentapetalae</taxon>
        <taxon>asterids</taxon>
        <taxon>Ericales</taxon>
        <taxon>Theaceae</taxon>
        <taxon>Camellia</taxon>
    </lineage>
</organism>
<accession>A0ACC0GE60</accession>
<name>A0ACC0GE60_9ERIC</name>
<sequence>MFLSQISHSNVSETLRWPVLVIAIFAAVVGSQAIITGTFSIIKQCAALGCFLKGENSPYLIQSTWPDLHPGDQLDLNGVMLGCYYWFQRHKRLGNASGLAVITVMLVTTCLMSIVIVLCWHRSVLLAVCFAFLLRTIEALYFCFSHQVS</sequence>
<dbReference type="Proteomes" id="UP001060215">
    <property type="component" value="Chromosome 10"/>
</dbReference>
<comment type="caution">
    <text evidence="1">The sequence shown here is derived from an EMBL/GenBank/DDBJ whole genome shotgun (WGS) entry which is preliminary data.</text>
</comment>
<gene>
    <name evidence="1" type="ORF">LOK49_LG10G00415</name>
</gene>
<evidence type="ECO:0000313" key="2">
    <source>
        <dbReference type="Proteomes" id="UP001060215"/>
    </source>
</evidence>